<name>A0A4E0RHL9_FASHE</name>
<dbReference type="EMBL" id="JXXN02000644">
    <property type="protein sequence ID" value="THD26735.1"/>
    <property type="molecule type" value="Genomic_DNA"/>
</dbReference>
<comment type="caution">
    <text evidence="1">The sequence shown here is derived from an EMBL/GenBank/DDBJ whole genome shotgun (WGS) entry which is preliminary data.</text>
</comment>
<keyword evidence="2" id="KW-1185">Reference proteome</keyword>
<organism evidence="1 2">
    <name type="scientific">Fasciola hepatica</name>
    <name type="common">Liver fluke</name>
    <dbReference type="NCBI Taxonomy" id="6192"/>
    <lineage>
        <taxon>Eukaryota</taxon>
        <taxon>Metazoa</taxon>
        <taxon>Spiralia</taxon>
        <taxon>Lophotrochozoa</taxon>
        <taxon>Platyhelminthes</taxon>
        <taxon>Trematoda</taxon>
        <taxon>Digenea</taxon>
        <taxon>Plagiorchiida</taxon>
        <taxon>Echinostomata</taxon>
        <taxon>Echinostomatoidea</taxon>
        <taxon>Fasciolidae</taxon>
        <taxon>Fasciola</taxon>
    </lineage>
</organism>
<proteinExistence type="predicted"/>
<accession>A0A4E0RHL9</accession>
<dbReference type="Proteomes" id="UP000230066">
    <property type="component" value="Unassembled WGS sequence"/>
</dbReference>
<evidence type="ECO:0000313" key="2">
    <source>
        <dbReference type="Proteomes" id="UP000230066"/>
    </source>
</evidence>
<evidence type="ECO:0000313" key="1">
    <source>
        <dbReference type="EMBL" id="THD26735.1"/>
    </source>
</evidence>
<sequence>MSQESEKNVRQSLPTRKENKNFSDLNVVNLELESSLKGIETSLKNLETKFSESNILFHYGLPILSAKSIH</sequence>
<dbReference type="AlphaFoldDB" id="A0A4E0RHL9"/>
<gene>
    <name evidence="1" type="ORF">D915_002480</name>
</gene>
<protein>
    <submittedName>
        <fullName evidence="1">Uncharacterized protein</fullName>
    </submittedName>
</protein>
<reference evidence="1" key="1">
    <citation type="submission" date="2019-03" db="EMBL/GenBank/DDBJ databases">
        <title>Improved annotation for the trematode Fasciola hepatica.</title>
        <authorList>
            <person name="Choi Y.-J."/>
            <person name="Martin J."/>
            <person name="Mitreva M."/>
        </authorList>
    </citation>
    <scope>NUCLEOTIDE SEQUENCE [LARGE SCALE GENOMIC DNA]</scope>
</reference>